<dbReference type="AlphaFoldDB" id="A0AAN5ALG8"/>
<dbReference type="InterPro" id="IPR050738">
    <property type="entry name" value="Sulfatase"/>
</dbReference>
<reference evidence="7 8" key="1">
    <citation type="submission" date="2021-12" db="EMBL/GenBank/DDBJ databases">
        <title>Genome sequencing of bacteria with rrn-lacking chromosome and rrn-plasmid.</title>
        <authorList>
            <person name="Anda M."/>
            <person name="Iwasaki W."/>
        </authorList>
    </citation>
    <scope>NUCLEOTIDE SEQUENCE [LARGE SCALE GENOMIC DNA]</scope>
    <source>
        <strain evidence="7 8">NBRC 15940</strain>
    </source>
</reference>
<comment type="similarity">
    <text evidence="1">Belongs to the sulfatase family.</text>
</comment>
<name>A0AAN5ALG8_9BACT</name>
<dbReference type="GO" id="GO:0046872">
    <property type="term" value="F:metal ion binding"/>
    <property type="evidence" value="ECO:0007669"/>
    <property type="project" value="UniProtKB-KW"/>
</dbReference>
<dbReference type="PROSITE" id="PS00149">
    <property type="entry name" value="SULFATASE_2"/>
    <property type="match status" value="1"/>
</dbReference>
<accession>A0AAN5ALG8</accession>
<dbReference type="RefSeq" id="WP_338238430.1">
    <property type="nucleotide sequence ID" value="NZ_BQKE01000002.1"/>
</dbReference>
<keyword evidence="2" id="KW-0479">Metal-binding</keyword>
<organism evidence="7 8">
    <name type="scientific">Persicobacter diffluens</name>
    <dbReference type="NCBI Taxonomy" id="981"/>
    <lineage>
        <taxon>Bacteria</taxon>
        <taxon>Pseudomonadati</taxon>
        <taxon>Bacteroidota</taxon>
        <taxon>Cytophagia</taxon>
        <taxon>Cytophagales</taxon>
        <taxon>Persicobacteraceae</taxon>
        <taxon>Persicobacter</taxon>
    </lineage>
</organism>
<keyword evidence="8" id="KW-1185">Reference proteome</keyword>
<dbReference type="Gene3D" id="3.30.1120.10">
    <property type="match status" value="1"/>
</dbReference>
<feature type="region of interest" description="Disordered" evidence="5">
    <location>
        <begin position="404"/>
        <end position="439"/>
    </location>
</feature>
<evidence type="ECO:0000256" key="5">
    <source>
        <dbReference type="SAM" id="MobiDB-lite"/>
    </source>
</evidence>
<evidence type="ECO:0000256" key="1">
    <source>
        <dbReference type="ARBA" id="ARBA00008779"/>
    </source>
</evidence>
<dbReference type="Pfam" id="PF00884">
    <property type="entry name" value="Sulfatase"/>
    <property type="match status" value="1"/>
</dbReference>
<evidence type="ECO:0000256" key="3">
    <source>
        <dbReference type="ARBA" id="ARBA00022801"/>
    </source>
</evidence>
<dbReference type="PANTHER" id="PTHR42693:SF53">
    <property type="entry name" value="ENDO-4-O-SULFATASE"/>
    <property type="match status" value="1"/>
</dbReference>
<feature type="domain" description="Sulfatase N-terminal" evidence="6">
    <location>
        <begin position="34"/>
        <end position="329"/>
    </location>
</feature>
<sequence>MKLKILIGGILLASIGFLGVSRVNKVESPDRDKPNIVLIVADDMGYGDLSCYGAAQGLTPNIDVLASKGVKYTHFYAPTPYCAPARASILTGKQPLHHGLLENPAPDAGIDEPGLAPEEVTLAEHLVPHGYRSAIIGKWHLGHQEQFFPRNQGFDHYYGILYSNDMRPVQIWENETVVQPVVDQRYITQDYTDQAIDFINQNQEQPFFLYLAHAMPHKPLAASPKFYTPDTPDDLYQDVIRELDHHVGRLLKHIDDQGLRDNTIIIFMSDNGPWFGGSTGNLKGMKATNWEGGIRIPFIIDYPEGPAGQTVDQPAWIPDILPTVADLAGLEIDDQQLDGRSIIPQIEGKEQIDRLIPSIHNDRVITVRKGDWKLFVDQPTHFNLPKDWVDPRAPDGKTIIAQKEQSRPAAYPGLRPDEQAKKGALFHLTNDPEEREDLSAQYPEVVQALTAELQQFLNPNQP</sequence>
<dbReference type="InterPro" id="IPR000917">
    <property type="entry name" value="Sulfatase_N"/>
</dbReference>
<dbReference type="GO" id="GO:0004065">
    <property type="term" value="F:arylsulfatase activity"/>
    <property type="evidence" value="ECO:0007669"/>
    <property type="project" value="TreeGrafter"/>
</dbReference>
<evidence type="ECO:0000313" key="7">
    <source>
        <dbReference type="EMBL" id="GJM63234.1"/>
    </source>
</evidence>
<dbReference type="Gene3D" id="3.40.720.10">
    <property type="entry name" value="Alkaline Phosphatase, subunit A"/>
    <property type="match status" value="1"/>
</dbReference>
<keyword evidence="3" id="KW-0378">Hydrolase</keyword>
<keyword evidence="4" id="KW-0106">Calcium</keyword>
<dbReference type="SUPFAM" id="SSF53649">
    <property type="entry name" value="Alkaline phosphatase-like"/>
    <property type="match status" value="1"/>
</dbReference>
<evidence type="ECO:0000256" key="4">
    <source>
        <dbReference type="ARBA" id="ARBA00022837"/>
    </source>
</evidence>
<evidence type="ECO:0000313" key="8">
    <source>
        <dbReference type="Proteomes" id="UP001310022"/>
    </source>
</evidence>
<dbReference type="Proteomes" id="UP001310022">
    <property type="component" value="Unassembled WGS sequence"/>
</dbReference>
<proteinExistence type="inferred from homology"/>
<evidence type="ECO:0000256" key="2">
    <source>
        <dbReference type="ARBA" id="ARBA00022723"/>
    </source>
</evidence>
<gene>
    <name evidence="7" type="primary">arsA_2</name>
    <name evidence="7" type="ORF">PEDI_37860</name>
</gene>
<protein>
    <submittedName>
        <fullName evidence="7">Arylsulfatase</fullName>
    </submittedName>
</protein>
<evidence type="ECO:0000259" key="6">
    <source>
        <dbReference type="Pfam" id="PF00884"/>
    </source>
</evidence>
<dbReference type="InterPro" id="IPR017850">
    <property type="entry name" value="Alkaline_phosphatase_core_sf"/>
</dbReference>
<comment type="caution">
    <text evidence="7">The sequence shown here is derived from an EMBL/GenBank/DDBJ whole genome shotgun (WGS) entry which is preliminary data.</text>
</comment>
<dbReference type="InterPro" id="IPR024607">
    <property type="entry name" value="Sulfatase_CS"/>
</dbReference>
<dbReference type="PANTHER" id="PTHR42693">
    <property type="entry name" value="ARYLSULFATASE FAMILY MEMBER"/>
    <property type="match status" value="1"/>
</dbReference>
<dbReference type="EMBL" id="BQKE01000002">
    <property type="protein sequence ID" value="GJM63234.1"/>
    <property type="molecule type" value="Genomic_DNA"/>
</dbReference>